<dbReference type="InterPro" id="IPR050121">
    <property type="entry name" value="Cytochrome_P450_monoxygenase"/>
</dbReference>
<protein>
    <submittedName>
        <fullName evidence="9">Cytochrome P450 monooxygenase FUM2</fullName>
    </submittedName>
</protein>
<dbReference type="GO" id="GO:0020037">
    <property type="term" value="F:heme binding"/>
    <property type="evidence" value="ECO:0007669"/>
    <property type="project" value="InterPro"/>
</dbReference>
<dbReference type="PRINTS" id="PR00463">
    <property type="entry name" value="EP450I"/>
</dbReference>
<keyword evidence="3 6" id="KW-0349">Heme</keyword>
<dbReference type="GO" id="GO:0016705">
    <property type="term" value="F:oxidoreductase activity, acting on paired donors, with incorporation or reduction of molecular oxygen"/>
    <property type="evidence" value="ECO:0007669"/>
    <property type="project" value="InterPro"/>
</dbReference>
<dbReference type="InterPro" id="IPR017972">
    <property type="entry name" value="Cyt_P450_CS"/>
</dbReference>
<keyword evidence="5 6" id="KW-0408">Iron</keyword>
<feature type="transmembrane region" description="Helical" evidence="8">
    <location>
        <begin position="41"/>
        <end position="62"/>
    </location>
</feature>
<keyword evidence="7 9" id="KW-0503">Monooxygenase</keyword>
<dbReference type="OrthoDB" id="1470350at2759"/>
<keyword evidence="8" id="KW-0472">Membrane</keyword>
<dbReference type="InterPro" id="IPR036396">
    <property type="entry name" value="Cyt_P450_sf"/>
</dbReference>
<organism evidence="9 10">
    <name type="scientific">Colletotrichum shisoi</name>
    <dbReference type="NCBI Taxonomy" id="2078593"/>
    <lineage>
        <taxon>Eukaryota</taxon>
        <taxon>Fungi</taxon>
        <taxon>Dikarya</taxon>
        <taxon>Ascomycota</taxon>
        <taxon>Pezizomycotina</taxon>
        <taxon>Sordariomycetes</taxon>
        <taxon>Hypocreomycetidae</taxon>
        <taxon>Glomerellales</taxon>
        <taxon>Glomerellaceae</taxon>
        <taxon>Colletotrichum</taxon>
        <taxon>Colletotrichum destructivum species complex</taxon>
    </lineage>
</organism>
<evidence type="ECO:0000256" key="6">
    <source>
        <dbReference type="PIRSR" id="PIRSR602401-1"/>
    </source>
</evidence>
<keyword evidence="8" id="KW-0812">Transmembrane</keyword>
<dbReference type="InterPro" id="IPR002401">
    <property type="entry name" value="Cyt_P450_E_grp-I"/>
</dbReference>
<name>A0A5Q4BPW2_9PEZI</name>
<dbReference type="PRINTS" id="PR00385">
    <property type="entry name" value="P450"/>
</dbReference>
<dbReference type="PANTHER" id="PTHR24305">
    <property type="entry name" value="CYTOCHROME P450"/>
    <property type="match status" value="1"/>
</dbReference>
<evidence type="ECO:0000256" key="3">
    <source>
        <dbReference type="ARBA" id="ARBA00022617"/>
    </source>
</evidence>
<comment type="similarity">
    <text evidence="2 7">Belongs to the cytochrome P450 family.</text>
</comment>
<dbReference type="GO" id="GO:0005506">
    <property type="term" value="F:iron ion binding"/>
    <property type="evidence" value="ECO:0007669"/>
    <property type="project" value="InterPro"/>
</dbReference>
<accession>A0A5Q4BPW2</accession>
<dbReference type="GO" id="GO:0004497">
    <property type="term" value="F:monooxygenase activity"/>
    <property type="evidence" value="ECO:0007669"/>
    <property type="project" value="UniProtKB-KW"/>
</dbReference>
<keyword evidence="4 6" id="KW-0479">Metal-binding</keyword>
<dbReference type="Proteomes" id="UP000326340">
    <property type="component" value="Unassembled WGS sequence"/>
</dbReference>
<dbReference type="EMBL" id="PUHP01000644">
    <property type="protein sequence ID" value="TQN68726.1"/>
    <property type="molecule type" value="Genomic_DNA"/>
</dbReference>
<evidence type="ECO:0000313" key="9">
    <source>
        <dbReference type="EMBL" id="TQN68726.1"/>
    </source>
</evidence>
<dbReference type="Gene3D" id="1.10.630.10">
    <property type="entry name" value="Cytochrome P450"/>
    <property type="match status" value="1"/>
</dbReference>
<comment type="caution">
    <text evidence="9">The sequence shown here is derived from an EMBL/GenBank/DDBJ whole genome shotgun (WGS) entry which is preliminary data.</text>
</comment>
<evidence type="ECO:0000313" key="10">
    <source>
        <dbReference type="Proteomes" id="UP000326340"/>
    </source>
</evidence>
<evidence type="ECO:0000256" key="5">
    <source>
        <dbReference type="ARBA" id="ARBA00023004"/>
    </source>
</evidence>
<evidence type="ECO:0000256" key="1">
    <source>
        <dbReference type="ARBA" id="ARBA00001971"/>
    </source>
</evidence>
<sequence>MNMPNINITPPALERAANTAWSTFSNLMNVKLPLTAINSPVVFGLSTLLSVLFAYLISISIYRIWFHPLSKHPGPLLCKLTSTIWAYHFTKGTILQWEAKQHKKYGQTVRLGPNRLSFIDPRAWKDIYGHKFGQSKPNVKNLDRAAKNLPSGRLPMALEPTTAGHSAQRKLFNPAFGERAWKDQERLVHKYIEQLMSRVSGEIAASPSGDAVVDIATLWNFMTFDVMGDLTFGEGLGQLETGIESSWVPAVFVMYKLLNKRSVIKAYPLGGFLFDLFAPRGYLQDSGKHMQHCRDLVAKRLEKGNDGRPDIFGHVLKQTGESMSRTLMDANANMLMVAGTETTATTLTTTTHLLLRNPDKMQKLIREIRAVPDRAKLNSQTVQRMKYLNAVLEEALRFYPSGQVGLGTQREIAPGGNQICDDFLAEGTEVAVAAWTMSNSSLHWKDPAAFVPERWLLEETDFSAYHEYDNRVAWLAFGTGPRTCIGKNIAMHEIRGVLARFLYDFDLALTPETVDWLHVKTHSIWAKPKLMARVTPAR</sequence>
<comment type="cofactor">
    <cofactor evidence="1 6">
        <name>heme</name>
        <dbReference type="ChEBI" id="CHEBI:30413"/>
    </cofactor>
</comment>
<evidence type="ECO:0000256" key="4">
    <source>
        <dbReference type="ARBA" id="ARBA00022723"/>
    </source>
</evidence>
<keyword evidence="10" id="KW-1185">Reference proteome</keyword>
<dbReference type="InterPro" id="IPR001128">
    <property type="entry name" value="Cyt_P450"/>
</dbReference>
<evidence type="ECO:0000256" key="8">
    <source>
        <dbReference type="SAM" id="Phobius"/>
    </source>
</evidence>
<dbReference type="Pfam" id="PF00067">
    <property type="entry name" value="p450"/>
    <property type="match status" value="1"/>
</dbReference>
<gene>
    <name evidence="9" type="primary">FUM2</name>
    <name evidence="9" type="ORF">CSHISOI_06729</name>
</gene>
<feature type="binding site" description="axial binding residue" evidence="6">
    <location>
        <position position="484"/>
    </location>
    <ligand>
        <name>heme</name>
        <dbReference type="ChEBI" id="CHEBI:30413"/>
    </ligand>
    <ligandPart>
        <name>Fe</name>
        <dbReference type="ChEBI" id="CHEBI:18248"/>
    </ligandPart>
</feature>
<keyword evidence="7" id="KW-0560">Oxidoreductase</keyword>
<dbReference type="PANTHER" id="PTHR24305:SF210">
    <property type="entry name" value="CYTOCHROME P450 MONOOXYGENASE ASQL-RELATED"/>
    <property type="match status" value="1"/>
</dbReference>
<evidence type="ECO:0000256" key="7">
    <source>
        <dbReference type="RuleBase" id="RU000461"/>
    </source>
</evidence>
<dbReference type="CDD" id="cd11058">
    <property type="entry name" value="CYP60B-like"/>
    <property type="match status" value="1"/>
</dbReference>
<keyword evidence="8" id="KW-1133">Transmembrane helix</keyword>
<reference evidence="9 10" key="1">
    <citation type="journal article" date="2019" name="Sci. Rep.">
        <title>Colletotrichum shisoi sp. nov., an anthracnose pathogen of Perilla frutescens in Japan: molecular phylogenetic, morphological and genomic evidence.</title>
        <authorList>
            <person name="Gan P."/>
            <person name="Tsushima A."/>
            <person name="Hiroyama R."/>
            <person name="Narusaka M."/>
            <person name="Takano Y."/>
            <person name="Narusaka Y."/>
            <person name="Kawaradani M."/>
            <person name="Damm U."/>
            <person name="Shirasu K."/>
        </authorList>
    </citation>
    <scope>NUCLEOTIDE SEQUENCE [LARGE SCALE GENOMIC DNA]</scope>
    <source>
        <strain evidence="9 10">PG-2018a</strain>
    </source>
</reference>
<dbReference type="AlphaFoldDB" id="A0A5Q4BPW2"/>
<dbReference type="SUPFAM" id="SSF48264">
    <property type="entry name" value="Cytochrome P450"/>
    <property type="match status" value="1"/>
</dbReference>
<proteinExistence type="inferred from homology"/>
<evidence type="ECO:0000256" key="2">
    <source>
        <dbReference type="ARBA" id="ARBA00010617"/>
    </source>
</evidence>
<dbReference type="PROSITE" id="PS00086">
    <property type="entry name" value="CYTOCHROME_P450"/>
    <property type="match status" value="1"/>
</dbReference>